<dbReference type="EC" id="4.6.1.1" evidence="4"/>
<evidence type="ECO:0000256" key="1">
    <source>
        <dbReference type="ARBA" id="ARBA00001593"/>
    </source>
</evidence>
<gene>
    <name evidence="15" type="ORF">XENOCAPTIV_003702</name>
</gene>
<evidence type="ECO:0000259" key="14">
    <source>
        <dbReference type="Pfam" id="PF00211"/>
    </source>
</evidence>
<dbReference type="EMBL" id="JAHRIN010000136">
    <property type="protein sequence ID" value="MEQ2190649.1"/>
    <property type="molecule type" value="Genomic_DNA"/>
</dbReference>
<keyword evidence="9" id="KW-0460">Magnesium</keyword>
<dbReference type="PANTHER" id="PTHR45627:SF6">
    <property type="entry name" value="ADENYLATE CYCLASE TYPE 2"/>
    <property type="match status" value="1"/>
</dbReference>
<protein>
    <recommendedName>
        <fullName evidence="4">adenylate cyclase</fullName>
        <ecNumber evidence="4">4.6.1.1</ecNumber>
    </recommendedName>
</protein>
<sequence>MAVSYGVTFPVMVALLVIAFAAYMTKLHSKLPLNVQWVLKLSRNFTTRAVLRLLLVGLCVLITLLMAILNFVFLPGTNCTSVANKADLEGLRLYTVPDEMTCRVDFLLERCFQTEREEMETMENVNRLLLQNVMPLHVASFFMGKAVRNQDLYSESYDCVCVMFASMPQFKEFYSESSANGDGLECLRFLNEIIVDFDDVRPRR</sequence>
<keyword evidence="16" id="KW-1185">Reference proteome</keyword>
<evidence type="ECO:0000256" key="6">
    <source>
        <dbReference type="ARBA" id="ARBA00022723"/>
    </source>
</evidence>
<comment type="cofactor">
    <cofactor evidence="2">
        <name>Mn(2+)</name>
        <dbReference type="ChEBI" id="CHEBI:29035"/>
    </cofactor>
</comment>
<keyword evidence="8" id="KW-0067">ATP-binding</keyword>
<keyword evidence="5 13" id="KW-0812">Transmembrane</keyword>
<organism evidence="15 16">
    <name type="scientific">Xenoophorus captivus</name>
    <dbReference type="NCBI Taxonomy" id="1517983"/>
    <lineage>
        <taxon>Eukaryota</taxon>
        <taxon>Metazoa</taxon>
        <taxon>Chordata</taxon>
        <taxon>Craniata</taxon>
        <taxon>Vertebrata</taxon>
        <taxon>Euteleostomi</taxon>
        <taxon>Actinopterygii</taxon>
        <taxon>Neopterygii</taxon>
        <taxon>Teleostei</taxon>
        <taxon>Neoteleostei</taxon>
        <taxon>Acanthomorphata</taxon>
        <taxon>Ovalentaria</taxon>
        <taxon>Atherinomorphae</taxon>
        <taxon>Cyprinodontiformes</taxon>
        <taxon>Goodeidae</taxon>
        <taxon>Xenoophorus</taxon>
    </lineage>
</organism>
<evidence type="ECO:0000256" key="13">
    <source>
        <dbReference type="SAM" id="Phobius"/>
    </source>
</evidence>
<dbReference type="Gene3D" id="3.30.70.1230">
    <property type="entry name" value="Nucleotide cyclase"/>
    <property type="match status" value="1"/>
</dbReference>
<proteinExistence type="predicted"/>
<evidence type="ECO:0000256" key="8">
    <source>
        <dbReference type="ARBA" id="ARBA00022840"/>
    </source>
</evidence>
<reference evidence="15 16" key="1">
    <citation type="submission" date="2021-06" db="EMBL/GenBank/DDBJ databases">
        <authorList>
            <person name="Palmer J.M."/>
        </authorList>
    </citation>
    <scope>NUCLEOTIDE SEQUENCE [LARGE SCALE GENOMIC DNA]</scope>
    <source>
        <strain evidence="15 16">XC_2019</strain>
        <tissue evidence="15">Muscle</tissue>
    </source>
</reference>
<keyword evidence="6" id="KW-0479">Metal-binding</keyword>
<dbReference type="InterPro" id="IPR029787">
    <property type="entry name" value="Nucleotide_cyclase"/>
</dbReference>
<evidence type="ECO:0000313" key="16">
    <source>
        <dbReference type="Proteomes" id="UP001434883"/>
    </source>
</evidence>
<evidence type="ECO:0000256" key="10">
    <source>
        <dbReference type="ARBA" id="ARBA00022989"/>
    </source>
</evidence>
<name>A0ABV0Q4E5_9TELE</name>
<feature type="domain" description="Guanylate cyclase" evidence="14">
    <location>
        <begin position="153"/>
        <end position="200"/>
    </location>
</feature>
<evidence type="ECO:0000256" key="7">
    <source>
        <dbReference type="ARBA" id="ARBA00022741"/>
    </source>
</evidence>
<dbReference type="InterPro" id="IPR001054">
    <property type="entry name" value="A/G_cyclase"/>
</dbReference>
<evidence type="ECO:0000256" key="12">
    <source>
        <dbReference type="ARBA" id="ARBA00023239"/>
    </source>
</evidence>
<keyword evidence="11 13" id="KW-0472">Membrane</keyword>
<keyword evidence="12" id="KW-0456">Lyase</keyword>
<keyword evidence="7" id="KW-0547">Nucleotide-binding</keyword>
<dbReference type="PANTHER" id="PTHR45627">
    <property type="entry name" value="ADENYLATE CYCLASE TYPE 1"/>
    <property type="match status" value="1"/>
</dbReference>
<comment type="caution">
    <text evidence="15">The sequence shown here is derived from an EMBL/GenBank/DDBJ whole genome shotgun (WGS) entry which is preliminary data.</text>
</comment>
<feature type="transmembrane region" description="Helical" evidence="13">
    <location>
        <begin position="6"/>
        <end position="24"/>
    </location>
</feature>
<evidence type="ECO:0000256" key="9">
    <source>
        <dbReference type="ARBA" id="ARBA00022842"/>
    </source>
</evidence>
<comment type="catalytic activity">
    <reaction evidence="1">
        <text>ATP = 3',5'-cyclic AMP + diphosphate</text>
        <dbReference type="Rhea" id="RHEA:15389"/>
        <dbReference type="ChEBI" id="CHEBI:30616"/>
        <dbReference type="ChEBI" id="CHEBI:33019"/>
        <dbReference type="ChEBI" id="CHEBI:58165"/>
        <dbReference type="EC" id="4.6.1.1"/>
    </reaction>
</comment>
<evidence type="ECO:0000256" key="5">
    <source>
        <dbReference type="ARBA" id="ARBA00022692"/>
    </source>
</evidence>
<evidence type="ECO:0000313" key="15">
    <source>
        <dbReference type="EMBL" id="MEQ2190649.1"/>
    </source>
</evidence>
<comment type="subcellular location">
    <subcellularLocation>
        <location evidence="3">Membrane</location>
        <topology evidence="3">Multi-pass membrane protein</topology>
    </subcellularLocation>
</comment>
<evidence type="ECO:0000256" key="3">
    <source>
        <dbReference type="ARBA" id="ARBA00004141"/>
    </source>
</evidence>
<feature type="transmembrane region" description="Helical" evidence="13">
    <location>
        <begin position="49"/>
        <end position="74"/>
    </location>
</feature>
<evidence type="ECO:0000256" key="4">
    <source>
        <dbReference type="ARBA" id="ARBA00012201"/>
    </source>
</evidence>
<dbReference type="Proteomes" id="UP001434883">
    <property type="component" value="Unassembled WGS sequence"/>
</dbReference>
<evidence type="ECO:0000256" key="11">
    <source>
        <dbReference type="ARBA" id="ARBA00023136"/>
    </source>
</evidence>
<dbReference type="Pfam" id="PF00211">
    <property type="entry name" value="Guanylate_cyc"/>
    <property type="match status" value="1"/>
</dbReference>
<accession>A0ABV0Q4E5</accession>
<evidence type="ECO:0000256" key="2">
    <source>
        <dbReference type="ARBA" id="ARBA00001936"/>
    </source>
</evidence>
<keyword evidence="10 13" id="KW-1133">Transmembrane helix</keyword>